<proteinExistence type="predicted"/>
<dbReference type="Proteomes" id="UP000784294">
    <property type="component" value="Unassembled WGS sequence"/>
</dbReference>
<dbReference type="EMBL" id="CAAALY010068144">
    <property type="protein sequence ID" value="VEL24514.1"/>
    <property type="molecule type" value="Genomic_DNA"/>
</dbReference>
<evidence type="ECO:0000256" key="1">
    <source>
        <dbReference type="SAM" id="MobiDB-lite"/>
    </source>
</evidence>
<protein>
    <submittedName>
        <fullName evidence="2">Uncharacterized protein</fullName>
    </submittedName>
</protein>
<name>A0A448X045_9PLAT</name>
<feature type="region of interest" description="Disordered" evidence="1">
    <location>
        <begin position="1"/>
        <end position="20"/>
    </location>
</feature>
<accession>A0A448X045</accession>
<evidence type="ECO:0000313" key="3">
    <source>
        <dbReference type="Proteomes" id="UP000784294"/>
    </source>
</evidence>
<sequence>MYSFCRDGSSKRCRSQNSRKGSINKCVVRGGGTGRREFWSVESAVVADLKGQDPPASLVWPTNAVNQDAGGVN</sequence>
<dbReference type="AlphaFoldDB" id="A0A448X045"/>
<reference evidence="2" key="1">
    <citation type="submission" date="2018-11" db="EMBL/GenBank/DDBJ databases">
        <authorList>
            <consortium name="Pathogen Informatics"/>
        </authorList>
    </citation>
    <scope>NUCLEOTIDE SEQUENCE</scope>
</reference>
<gene>
    <name evidence="2" type="ORF">PXEA_LOCUS17954</name>
</gene>
<evidence type="ECO:0000313" key="2">
    <source>
        <dbReference type="EMBL" id="VEL24514.1"/>
    </source>
</evidence>
<organism evidence="2 3">
    <name type="scientific">Protopolystoma xenopodis</name>
    <dbReference type="NCBI Taxonomy" id="117903"/>
    <lineage>
        <taxon>Eukaryota</taxon>
        <taxon>Metazoa</taxon>
        <taxon>Spiralia</taxon>
        <taxon>Lophotrochozoa</taxon>
        <taxon>Platyhelminthes</taxon>
        <taxon>Monogenea</taxon>
        <taxon>Polyopisthocotylea</taxon>
        <taxon>Polystomatidea</taxon>
        <taxon>Polystomatidae</taxon>
        <taxon>Protopolystoma</taxon>
    </lineage>
</organism>
<comment type="caution">
    <text evidence="2">The sequence shown here is derived from an EMBL/GenBank/DDBJ whole genome shotgun (WGS) entry which is preliminary data.</text>
</comment>
<keyword evidence="3" id="KW-1185">Reference proteome</keyword>